<accession>A0A814R9G0</accession>
<keyword evidence="1" id="KW-0812">Transmembrane</keyword>
<evidence type="ECO:0000256" key="1">
    <source>
        <dbReference type="SAM" id="Phobius"/>
    </source>
</evidence>
<sequence length="114" mass="13388">MTSMALFQIINLNIFSTPFAIAQAYFLGSANWNKDAYRQAQEQFAQLFFNVALSGIYAGSFYCYCAASKRYRQQVLDALKKIFRCRNQERNRVVPFRETFRLTTTFQRRTTTVH</sequence>
<evidence type="ECO:0000313" key="4">
    <source>
        <dbReference type="Proteomes" id="UP000663854"/>
    </source>
</evidence>
<evidence type="ECO:0000313" key="3">
    <source>
        <dbReference type="EMBL" id="CAF1352978.1"/>
    </source>
</evidence>
<proteinExistence type="predicted"/>
<organism evidence="2 4">
    <name type="scientific">Rotaria sordida</name>
    <dbReference type="NCBI Taxonomy" id="392033"/>
    <lineage>
        <taxon>Eukaryota</taxon>
        <taxon>Metazoa</taxon>
        <taxon>Spiralia</taxon>
        <taxon>Gnathifera</taxon>
        <taxon>Rotifera</taxon>
        <taxon>Eurotatoria</taxon>
        <taxon>Bdelloidea</taxon>
        <taxon>Philodinida</taxon>
        <taxon>Philodinidae</taxon>
        <taxon>Rotaria</taxon>
    </lineage>
</organism>
<name>A0A814R9G0_9BILA</name>
<protein>
    <submittedName>
        <fullName evidence="2">Uncharacterized protein</fullName>
    </submittedName>
</protein>
<keyword evidence="1" id="KW-1133">Transmembrane helix</keyword>
<dbReference type="Proteomes" id="UP000663870">
    <property type="component" value="Unassembled WGS sequence"/>
</dbReference>
<feature type="transmembrane region" description="Helical" evidence="1">
    <location>
        <begin position="12"/>
        <end position="32"/>
    </location>
</feature>
<dbReference type="EMBL" id="CAJNOL010001405">
    <property type="protein sequence ID" value="CAF1352978.1"/>
    <property type="molecule type" value="Genomic_DNA"/>
</dbReference>
<evidence type="ECO:0000313" key="2">
    <source>
        <dbReference type="EMBL" id="CAF1130020.1"/>
    </source>
</evidence>
<dbReference type="AlphaFoldDB" id="A0A814R9G0"/>
<feature type="transmembrane region" description="Helical" evidence="1">
    <location>
        <begin position="44"/>
        <end position="64"/>
    </location>
</feature>
<evidence type="ECO:0000313" key="5">
    <source>
        <dbReference type="Proteomes" id="UP000663870"/>
    </source>
</evidence>
<keyword evidence="1" id="KW-0472">Membrane</keyword>
<dbReference type="EMBL" id="CAJNOH010000818">
    <property type="protein sequence ID" value="CAF1130020.1"/>
    <property type="molecule type" value="Genomic_DNA"/>
</dbReference>
<reference evidence="2" key="1">
    <citation type="submission" date="2021-02" db="EMBL/GenBank/DDBJ databases">
        <authorList>
            <person name="Nowell W R."/>
        </authorList>
    </citation>
    <scope>NUCLEOTIDE SEQUENCE</scope>
</reference>
<keyword evidence="5" id="KW-1185">Reference proteome</keyword>
<comment type="caution">
    <text evidence="2">The sequence shown here is derived from an EMBL/GenBank/DDBJ whole genome shotgun (WGS) entry which is preliminary data.</text>
</comment>
<dbReference type="Proteomes" id="UP000663854">
    <property type="component" value="Unassembled WGS sequence"/>
</dbReference>
<gene>
    <name evidence="3" type="ORF">JXQ802_LOCUS32196</name>
    <name evidence="2" type="ORF">PYM288_LOCUS21161</name>
</gene>